<gene>
    <name evidence="2" type="ORF">THICB1_10140</name>
</gene>
<evidence type="ECO:0000256" key="1">
    <source>
        <dbReference type="SAM" id="Phobius"/>
    </source>
</evidence>
<reference evidence="2 3" key="1">
    <citation type="submission" date="2015-03" db="EMBL/GenBank/DDBJ databases">
        <authorList>
            <person name="Regsiter A."/>
            <person name="william w."/>
        </authorList>
    </citation>
    <scope>NUCLEOTIDE SEQUENCE [LARGE SCALE GENOMIC DNA]</scope>
    <source>
        <strain evidence="2 3">CB1</strain>
    </source>
</reference>
<protein>
    <submittedName>
        <fullName evidence="2">Uncharacterized protein</fullName>
    </submittedName>
</protein>
<proteinExistence type="predicted"/>
<dbReference type="Proteomes" id="UP000078599">
    <property type="component" value="Unassembled WGS sequence"/>
</dbReference>
<keyword evidence="3" id="KW-1185">Reference proteome</keyword>
<evidence type="ECO:0000313" key="3">
    <source>
        <dbReference type="Proteomes" id="UP000078599"/>
    </source>
</evidence>
<keyword evidence="1" id="KW-0472">Membrane</keyword>
<keyword evidence="1" id="KW-0812">Transmembrane</keyword>
<accession>A0ABM9SZL5</accession>
<dbReference type="RefSeq" id="WP_064135055.1">
    <property type="nucleotide sequence ID" value="NZ_CTRK01000039.1"/>
</dbReference>
<keyword evidence="1" id="KW-1133">Transmembrane helix</keyword>
<feature type="transmembrane region" description="Helical" evidence="1">
    <location>
        <begin position="56"/>
        <end position="77"/>
    </location>
</feature>
<evidence type="ECO:0000313" key="2">
    <source>
        <dbReference type="EMBL" id="CQR26397.1"/>
    </source>
</evidence>
<organism evidence="2 3">
    <name type="scientific">Thiomonas arsenitoxydans (strain DSM 22701 / CIP 110005 / 3As)</name>
    <dbReference type="NCBI Taxonomy" id="426114"/>
    <lineage>
        <taxon>Bacteria</taxon>
        <taxon>Pseudomonadati</taxon>
        <taxon>Pseudomonadota</taxon>
        <taxon>Betaproteobacteria</taxon>
        <taxon>Burkholderiales</taxon>
        <taxon>Thiomonas</taxon>
    </lineage>
</organism>
<comment type="caution">
    <text evidence="2">The sequence shown here is derived from an EMBL/GenBank/DDBJ whole genome shotgun (WGS) entry which is preliminary data.</text>
</comment>
<sequence>MCNRDIRIARRQVGQPLARLARLARTPDSFVALLLGIVGLDLLLTAGQHAHIHLDLVGIAQALAIVASTAFVGAFALRLRSDRLHRIAELSAAAAALQTYAAQLARAVQRYAATAQRLAAAVLRIAPHEDPQASVSGLATVCLTPRLVAQRPYAARVCAGMLH</sequence>
<name>A0ABM9SZL5_THIA3</name>
<feature type="transmembrane region" description="Helical" evidence="1">
    <location>
        <begin position="29"/>
        <end position="50"/>
    </location>
</feature>
<dbReference type="EMBL" id="CTRI01000001">
    <property type="protein sequence ID" value="CQR26397.1"/>
    <property type="molecule type" value="Genomic_DNA"/>
</dbReference>